<protein>
    <submittedName>
        <fullName evidence="8">Metalloendopeptidase</fullName>
        <ecNumber evidence="8">3.4.24.37</ecNumber>
    </submittedName>
</protein>
<keyword evidence="1 6" id="KW-0645">Protease</keyword>
<comment type="cofactor">
    <cofactor evidence="6">
        <name>Zn(2+)</name>
        <dbReference type="ChEBI" id="CHEBI:29105"/>
    </cofactor>
    <text evidence="6">Binds 1 zinc ion.</text>
</comment>
<dbReference type="InterPro" id="IPR045090">
    <property type="entry name" value="Pept_M3A_M3B"/>
</dbReference>
<dbReference type="GO" id="GO:0004222">
    <property type="term" value="F:metalloendopeptidase activity"/>
    <property type="evidence" value="ECO:0007669"/>
    <property type="project" value="UniProtKB-EC"/>
</dbReference>
<dbReference type="EMBL" id="JANBQD010000076">
    <property type="protein sequence ID" value="KAJ1989133.1"/>
    <property type="molecule type" value="Genomic_DNA"/>
</dbReference>
<accession>A0ABQ8PH18</accession>
<keyword evidence="9" id="KW-1185">Reference proteome</keyword>
<dbReference type="SUPFAM" id="SSF55486">
    <property type="entry name" value="Metalloproteases ('zincins'), catalytic domain"/>
    <property type="match status" value="1"/>
</dbReference>
<dbReference type="EC" id="3.4.24.37" evidence="8"/>
<evidence type="ECO:0000256" key="3">
    <source>
        <dbReference type="ARBA" id="ARBA00022801"/>
    </source>
</evidence>
<evidence type="ECO:0000256" key="6">
    <source>
        <dbReference type="RuleBase" id="RU003435"/>
    </source>
</evidence>
<evidence type="ECO:0000256" key="2">
    <source>
        <dbReference type="ARBA" id="ARBA00022723"/>
    </source>
</evidence>
<dbReference type="Gene3D" id="1.10.1370.40">
    <property type="match status" value="1"/>
</dbReference>
<proteinExistence type="inferred from homology"/>
<dbReference type="Pfam" id="PF01432">
    <property type="entry name" value="Peptidase_M3"/>
    <property type="match status" value="1"/>
</dbReference>
<comment type="similarity">
    <text evidence="6">Belongs to the peptidase M3 family.</text>
</comment>
<evidence type="ECO:0000256" key="4">
    <source>
        <dbReference type="ARBA" id="ARBA00022833"/>
    </source>
</evidence>
<keyword evidence="5 6" id="KW-0482">Metalloprotease</keyword>
<dbReference type="InterPro" id="IPR024080">
    <property type="entry name" value="Neurolysin/TOP_N"/>
</dbReference>
<dbReference type="Proteomes" id="UP001151295">
    <property type="component" value="Unassembled WGS sequence"/>
</dbReference>
<evidence type="ECO:0000256" key="1">
    <source>
        <dbReference type="ARBA" id="ARBA00022670"/>
    </source>
</evidence>
<feature type="domain" description="Peptidase M3A/M3B catalytic" evidence="7">
    <location>
        <begin position="49"/>
        <end position="352"/>
    </location>
</feature>
<dbReference type="Gene3D" id="1.20.1050.40">
    <property type="entry name" value="Endopeptidase. Chain P, domain 1"/>
    <property type="match status" value="1"/>
</dbReference>
<dbReference type="InterPro" id="IPR001567">
    <property type="entry name" value="Pept_M3A_M3B_dom"/>
</dbReference>
<organism evidence="8 9">
    <name type="scientific">Coemansia umbellata</name>
    <dbReference type="NCBI Taxonomy" id="1424467"/>
    <lineage>
        <taxon>Eukaryota</taxon>
        <taxon>Fungi</taxon>
        <taxon>Fungi incertae sedis</taxon>
        <taxon>Zoopagomycota</taxon>
        <taxon>Kickxellomycotina</taxon>
        <taxon>Kickxellomycetes</taxon>
        <taxon>Kickxellales</taxon>
        <taxon>Kickxellaceae</taxon>
        <taxon>Coemansia</taxon>
    </lineage>
</organism>
<keyword evidence="3 6" id="KW-0378">Hydrolase</keyword>
<reference evidence="8" key="1">
    <citation type="submission" date="2022-07" db="EMBL/GenBank/DDBJ databases">
        <title>Phylogenomic reconstructions and comparative analyses of Kickxellomycotina fungi.</title>
        <authorList>
            <person name="Reynolds N.K."/>
            <person name="Stajich J.E."/>
            <person name="Barry K."/>
            <person name="Grigoriev I.V."/>
            <person name="Crous P."/>
            <person name="Smith M.E."/>
        </authorList>
    </citation>
    <scope>NUCLEOTIDE SEQUENCE</scope>
    <source>
        <strain evidence="8">BCRC 34882</strain>
    </source>
</reference>
<gene>
    <name evidence="8" type="primary">PRD1_8</name>
    <name evidence="8" type="ORF">EDC05_004856</name>
</gene>
<name>A0ABQ8PH18_9FUNG</name>
<comment type="caution">
    <text evidence="8">The sequence shown here is derived from an EMBL/GenBank/DDBJ whole genome shotgun (WGS) entry which is preliminary data.</text>
</comment>
<dbReference type="PANTHER" id="PTHR11804:SF84">
    <property type="entry name" value="SACCHAROLYSIN"/>
    <property type="match status" value="1"/>
</dbReference>
<evidence type="ECO:0000259" key="7">
    <source>
        <dbReference type="Pfam" id="PF01432"/>
    </source>
</evidence>
<dbReference type="PANTHER" id="PTHR11804">
    <property type="entry name" value="PROTEASE M3 THIMET OLIGOPEPTIDASE-RELATED"/>
    <property type="match status" value="1"/>
</dbReference>
<evidence type="ECO:0000256" key="5">
    <source>
        <dbReference type="ARBA" id="ARBA00023049"/>
    </source>
</evidence>
<evidence type="ECO:0000313" key="9">
    <source>
        <dbReference type="Proteomes" id="UP001151295"/>
    </source>
</evidence>
<sequence length="357" mass="41229">MRAITNVYDKLADIIQETPTFDNVVAPIAYFDDLHKADVNVATFLQFVSPKSSIRKASYMAQVRLSVSETHMYSNKRLYNAVLSVYNNKEEMATLCNDDKQLLKSYLRQFENHEHQMAKNPANVQHFLDNLETKIGLLASENRKKLVQLKKKDMKNLGKEYVDFYTWDEAYYSHMLTKEMFDLNTEHVKEYFPLKHVIQTAISIFENLLGLQTKRAGSPNVWHPDVELYEVWDPIENLLVGHLYLDLYSRKNKCTGGTTFYLRPGFVQIDKLRECPVSAIVVDFPKPSNTSQALLSLTQVKTIFHELGHAFHNICTKTKWGGLCSSNVEHDFVEMPSQLMENWCLQPSQSTTLQTEI</sequence>
<evidence type="ECO:0000313" key="8">
    <source>
        <dbReference type="EMBL" id="KAJ1989133.1"/>
    </source>
</evidence>
<keyword evidence="2 6" id="KW-0479">Metal-binding</keyword>
<keyword evidence="4 6" id="KW-0862">Zinc</keyword>